<dbReference type="GO" id="GO:1905941">
    <property type="term" value="P:positive regulation of gonad development"/>
    <property type="evidence" value="ECO:0007669"/>
    <property type="project" value="UniProtKB-ARBA"/>
</dbReference>
<dbReference type="PANTHER" id="PTHR12064:SF23">
    <property type="entry name" value="METAL TRANSPORTER CNNM-2"/>
    <property type="match status" value="1"/>
</dbReference>
<evidence type="ECO:0000256" key="9">
    <source>
        <dbReference type="SAM" id="MobiDB-lite"/>
    </source>
</evidence>
<evidence type="ECO:0000256" key="4">
    <source>
        <dbReference type="ARBA" id="ARBA00022989"/>
    </source>
</evidence>
<dbReference type="Proteomes" id="UP000218231">
    <property type="component" value="Unassembled WGS sequence"/>
</dbReference>
<dbReference type="CDD" id="cd04590">
    <property type="entry name" value="CBS_pair_CorC_HlyC_assoc"/>
    <property type="match status" value="1"/>
</dbReference>
<comment type="similarity">
    <text evidence="2">Belongs to the ACDP family.</text>
</comment>
<gene>
    <name evidence="11" type="ORF">WR25_26260</name>
</gene>
<proteinExistence type="inferred from homology"/>
<keyword evidence="12" id="KW-1185">Reference proteome</keyword>
<dbReference type="GO" id="GO:0010960">
    <property type="term" value="P:magnesium ion homeostasis"/>
    <property type="evidence" value="ECO:0007669"/>
    <property type="project" value="InterPro"/>
</dbReference>
<keyword evidence="5" id="KW-0406">Ion transport</keyword>
<keyword evidence="6 8" id="KW-0472">Membrane</keyword>
<evidence type="ECO:0000313" key="11">
    <source>
        <dbReference type="EMBL" id="PAV64773.1"/>
    </source>
</evidence>
<dbReference type="PROSITE" id="PS51846">
    <property type="entry name" value="CNNM"/>
    <property type="match status" value="1"/>
</dbReference>
<comment type="subcellular location">
    <subcellularLocation>
        <location evidence="1">Membrane</location>
        <topology evidence="1">Multi-pass membrane protein</topology>
    </subcellularLocation>
</comment>
<dbReference type="SUPFAM" id="SSF54631">
    <property type="entry name" value="CBS-domain pair"/>
    <property type="match status" value="1"/>
</dbReference>
<evidence type="ECO:0000313" key="12">
    <source>
        <dbReference type="Proteomes" id="UP000218231"/>
    </source>
</evidence>
<evidence type="ECO:0000256" key="6">
    <source>
        <dbReference type="ARBA" id="ARBA00023136"/>
    </source>
</evidence>
<accession>A0A2A2JSX0</accession>
<organism evidence="11 12">
    <name type="scientific">Diploscapter pachys</name>
    <dbReference type="NCBI Taxonomy" id="2018661"/>
    <lineage>
        <taxon>Eukaryota</taxon>
        <taxon>Metazoa</taxon>
        <taxon>Ecdysozoa</taxon>
        <taxon>Nematoda</taxon>
        <taxon>Chromadorea</taxon>
        <taxon>Rhabditida</taxon>
        <taxon>Rhabditina</taxon>
        <taxon>Rhabditomorpha</taxon>
        <taxon>Rhabditoidea</taxon>
        <taxon>Rhabditidae</taxon>
        <taxon>Diploscapter</taxon>
    </lineage>
</organism>
<dbReference type="InterPro" id="IPR046342">
    <property type="entry name" value="CBS_dom_sf"/>
</dbReference>
<dbReference type="Pfam" id="PF01595">
    <property type="entry name" value="CNNM"/>
    <property type="match status" value="1"/>
</dbReference>
<comment type="caution">
    <text evidence="11">The sequence shown here is derived from an EMBL/GenBank/DDBJ whole genome shotgun (WGS) entry which is preliminary data.</text>
</comment>
<protein>
    <recommendedName>
        <fullName evidence="10">CNNM transmembrane domain-containing protein</fullName>
    </recommendedName>
</protein>
<name>A0A2A2JSX0_9BILA</name>
<dbReference type="OrthoDB" id="5353557at2759"/>
<feature type="domain" description="CNNM transmembrane" evidence="10">
    <location>
        <begin position="1"/>
        <end position="96"/>
    </location>
</feature>
<feature type="region of interest" description="Disordered" evidence="9">
    <location>
        <begin position="520"/>
        <end position="545"/>
    </location>
</feature>
<keyword evidence="5" id="KW-0813">Transport</keyword>
<dbReference type="GO" id="GO:0022857">
    <property type="term" value="F:transmembrane transporter activity"/>
    <property type="evidence" value="ECO:0007669"/>
    <property type="project" value="TreeGrafter"/>
</dbReference>
<keyword evidence="4 8" id="KW-1133">Transmembrane helix</keyword>
<dbReference type="Pfam" id="PF25562">
    <property type="entry name" value="CNBH_CNNM2_C"/>
    <property type="match status" value="1"/>
</dbReference>
<evidence type="ECO:0000256" key="2">
    <source>
        <dbReference type="ARBA" id="ARBA00010484"/>
    </source>
</evidence>
<keyword evidence="3 8" id="KW-0812">Transmembrane</keyword>
<dbReference type="GO" id="GO:0005886">
    <property type="term" value="C:plasma membrane"/>
    <property type="evidence" value="ECO:0007669"/>
    <property type="project" value="TreeGrafter"/>
</dbReference>
<evidence type="ECO:0000256" key="1">
    <source>
        <dbReference type="ARBA" id="ARBA00004141"/>
    </source>
</evidence>
<dbReference type="InterPro" id="IPR045095">
    <property type="entry name" value="ACDP"/>
</dbReference>
<dbReference type="AlphaFoldDB" id="A0A2A2JSX0"/>
<keyword evidence="7" id="KW-0325">Glycoprotein</keyword>
<evidence type="ECO:0000256" key="8">
    <source>
        <dbReference type="PROSITE-ProRule" id="PRU01193"/>
    </source>
</evidence>
<evidence type="ECO:0000256" key="7">
    <source>
        <dbReference type="ARBA" id="ARBA00023180"/>
    </source>
</evidence>
<dbReference type="EMBL" id="LIAE01010240">
    <property type="protein sequence ID" value="PAV64773.1"/>
    <property type="molecule type" value="Genomic_DNA"/>
</dbReference>
<evidence type="ECO:0000256" key="5">
    <source>
        <dbReference type="ARBA" id="ARBA00023065"/>
    </source>
</evidence>
<dbReference type="GO" id="GO:0008340">
    <property type="term" value="P:determination of adult lifespan"/>
    <property type="evidence" value="ECO:0007669"/>
    <property type="project" value="UniProtKB-ARBA"/>
</dbReference>
<evidence type="ECO:0000256" key="3">
    <source>
        <dbReference type="ARBA" id="ARBA00022692"/>
    </source>
</evidence>
<dbReference type="GO" id="GO:0006811">
    <property type="term" value="P:monoatomic ion transport"/>
    <property type="evidence" value="ECO:0007669"/>
    <property type="project" value="UniProtKB-KW"/>
</dbReference>
<dbReference type="InterPro" id="IPR044751">
    <property type="entry name" value="Ion_transp-like_CBS"/>
</dbReference>
<reference evidence="11 12" key="1">
    <citation type="journal article" date="2017" name="Curr. Biol.">
        <title>Genome architecture and evolution of a unichromosomal asexual nematode.</title>
        <authorList>
            <person name="Fradin H."/>
            <person name="Zegar C."/>
            <person name="Gutwein M."/>
            <person name="Lucas J."/>
            <person name="Kovtun M."/>
            <person name="Corcoran D."/>
            <person name="Baugh L.R."/>
            <person name="Kiontke K."/>
            <person name="Gunsalus K."/>
            <person name="Fitch D.H."/>
            <person name="Piano F."/>
        </authorList>
    </citation>
    <scope>NUCLEOTIDE SEQUENCE [LARGE SCALE GENOMIC DNA]</scope>
    <source>
        <strain evidence="11">PF1309</strain>
    </source>
</reference>
<dbReference type="PANTHER" id="PTHR12064">
    <property type="entry name" value="METAL TRANSPORTER CNNM"/>
    <property type="match status" value="1"/>
</dbReference>
<dbReference type="STRING" id="2018661.A0A2A2JSX0"/>
<dbReference type="Gene3D" id="3.10.580.10">
    <property type="entry name" value="CBS-domain"/>
    <property type="match status" value="1"/>
</dbReference>
<sequence length="545" mass="62431">MASGTLAFVLSSAGIVILGEIAPQSACAKYALAIGARTIWITKLMMIVTAPLSWPISKILDVILGKDIKTYNRERLVELLKITYEQESNLNLAADLRIAVGAIEIVKKNVKDVMTKIEHVFMLSEDDVLDNQMIEEIIDKGYSRIPVYEGIDRSKVKSFVMIRDFVLLDKKSNLTVKVISDFHRRKIRVVDENMPVTELLEEFKAGHYHMALVSGEASNSDNHSENSGKEINDNISIGEIKQENIPLINIEDKASDKRPKEFVGLITLEDIVEEILQSEIVDESDSILDNVQRNKRKVTKMQLNQLMTCESLGDPLSFNMRNIVTKWLHEHHEIFGRKYFEPRALENLIQKNIRQVMISSQRRQDQAPVMLYEYLMPSKRFILILEGKAKCLFPRSNMSFEIGPWTSFGDLLIEKAYECWKKGENVNSIQFKPDFELSATQPCRFLQIPISSLFHTLRISRFTRKMRRDTFTNNLEITISNDKDTVTSDTEIEPKKKLSGLDETRLRSISTNSFGQRVNSNPYTYTELPKRNSNHELGFVKTTPS</sequence>
<dbReference type="InterPro" id="IPR002550">
    <property type="entry name" value="CNNM"/>
</dbReference>
<evidence type="ECO:0000259" key="10">
    <source>
        <dbReference type="PROSITE" id="PS51846"/>
    </source>
</evidence>